<keyword evidence="2 6" id="KW-0472">Membrane</keyword>
<evidence type="ECO:0000256" key="2">
    <source>
        <dbReference type="ARBA" id="ARBA00023136"/>
    </source>
</evidence>
<dbReference type="Proteomes" id="UP000004870">
    <property type="component" value="Unassembled WGS sequence"/>
</dbReference>
<dbReference type="InterPro" id="IPR039565">
    <property type="entry name" value="BamD-like"/>
</dbReference>
<proteinExistence type="inferred from homology"/>
<dbReference type="NCBIfam" id="TIGR03302">
    <property type="entry name" value="OM_YfiO"/>
    <property type="match status" value="1"/>
</dbReference>
<comment type="subcellular location">
    <subcellularLocation>
        <location evidence="6">Cell outer membrane</location>
        <topology evidence="6">Lipid-anchor</topology>
    </subcellularLocation>
</comment>
<comment type="caution">
    <text evidence="8">The sequence shown here is derived from an EMBL/GenBank/DDBJ whole genome shotgun (WGS) entry which is preliminary data.</text>
</comment>
<dbReference type="PROSITE" id="PS51257">
    <property type="entry name" value="PROKAR_LIPOPROTEIN"/>
    <property type="match status" value="1"/>
</dbReference>
<evidence type="ECO:0000259" key="7">
    <source>
        <dbReference type="Pfam" id="PF13525"/>
    </source>
</evidence>
<keyword evidence="9" id="KW-1185">Reference proteome</keyword>
<protein>
    <recommendedName>
        <fullName evidence="6">Outer membrane protein assembly factor BamD</fullName>
    </recommendedName>
</protein>
<dbReference type="GO" id="GO:0051205">
    <property type="term" value="P:protein insertion into membrane"/>
    <property type="evidence" value="ECO:0007669"/>
    <property type="project" value="UniProtKB-UniRule"/>
</dbReference>
<keyword evidence="5 6" id="KW-0449">Lipoprotein</keyword>
<evidence type="ECO:0000256" key="5">
    <source>
        <dbReference type="ARBA" id="ARBA00023288"/>
    </source>
</evidence>
<name>C8NA37_CARH6</name>
<dbReference type="InterPro" id="IPR017689">
    <property type="entry name" value="BamD"/>
</dbReference>
<organism evidence="8 9">
    <name type="scientific">Cardiobacterium hominis (strain ATCC 15826 / DSM 8339 / NCTC 10426 / 6573)</name>
    <dbReference type="NCBI Taxonomy" id="638300"/>
    <lineage>
        <taxon>Bacteria</taxon>
        <taxon>Pseudomonadati</taxon>
        <taxon>Pseudomonadota</taxon>
        <taxon>Gammaproteobacteria</taxon>
        <taxon>Cardiobacteriales</taxon>
        <taxon>Cardiobacteriaceae</taxon>
        <taxon>Cardiobacterium</taxon>
    </lineage>
</organism>
<dbReference type="GO" id="GO:0043165">
    <property type="term" value="P:Gram-negative-bacterium-type cell outer membrane assembly"/>
    <property type="evidence" value="ECO:0007669"/>
    <property type="project" value="UniProtKB-UniRule"/>
</dbReference>
<keyword evidence="3 6" id="KW-0564">Palmitate</keyword>
<evidence type="ECO:0000256" key="1">
    <source>
        <dbReference type="ARBA" id="ARBA00022729"/>
    </source>
</evidence>
<keyword evidence="4 6" id="KW-0998">Cell outer membrane</keyword>
<dbReference type="GO" id="GO:1990063">
    <property type="term" value="C:Bam protein complex"/>
    <property type="evidence" value="ECO:0007669"/>
    <property type="project" value="TreeGrafter"/>
</dbReference>
<evidence type="ECO:0000256" key="6">
    <source>
        <dbReference type="HAMAP-Rule" id="MF_00922"/>
    </source>
</evidence>
<dbReference type="PANTHER" id="PTHR37423:SF1">
    <property type="entry name" value="OUTER MEMBRANE PROTEIN ASSEMBLY FACTOR BAMD"/>
    <property type="match status" value="1"/>
</dbReference>
<dbReference type="STRING" id="2718.CHUV0807_1715"/>
<gene>
    <name evidence="8" type="primary">yfiO</name>
    <name evidence="6" type="synonym">bamD</name>
    <name evidence="8" type="ORF">HMPREF0198_1365</name>
</gene>
<feature type="domain" description="Outer membrane lipoprotein BamD-like" evidence="7">
    <location>
        <begin position="44"/>
        <end position="246"/>
    </location>
</feature>
<evidence type="ECO:0000256" key="3">
    <source>
        <dbReference type="ARBA" id="ARBA00023139"/>
    </source>
</evidence>
<evidence type="ECO:0000313" key="9">
    <source>
        <dbReference type="Proteomes" id="UP000004870"/>
    </source>
</evidence>
<dbReference type="InterPro" id="IPR011990">
    <property type="entry name" value="TPR-like_helical_dom_sf"/>
</dbReference>
<accession>C8NA37</accession>
<dbReference type="AlphaFoldDB" id="C8NA37"/>
<keyword evidence="1 6" id="KW-0732">Signal</keyword>
<evidence type="ECO:0000313" key="8">
    <source>
        <dbReference type="EMBL" id="EEV88532.1"/>
    </source>
</evidence>
<comment type="similarity">
    <text evidence="6">Belongs to the BamD family.</text>
</comment>
<dbReference type="PANTHER" id="PTHR37423">
    <property type="entry name" value="SOLUBLE LYTIC MUREIN TRANSGLYCOSYLASE-RELATED"/>
    <property type="match status" value="1"/>
</dbReference>
<comment type="function">
    <text evidence="6">Part of the outer membrane protein assembly complex, which is involved in assembly and insertion of beta-barrel proteins into the outer membrane.</text>
</comment>
<dbReference type="HOGENOM" id="CLU_065982_0_2_6"/>
<dbReference type="Pfam" id="PF13525">
    <property type="entry name" value="YfiO"/>
    <property type="match status" value="1"/>
</dbReference>
<comment type="subunit">
    <text evidence="6">Part of the Bam complex.</text>
</comment>
<reference evidence="8 9" key="1">
    <citation type="submission" date="2009-08" db="EMBL/GenBank/DDBJ databases">
        <authorList>
            <person name="Qin X."/>
            <person name="Bachman B."/>
            <person name="Battles P."/>
            <person name="Bell A."/>
            <person name="Bess C."/>
            <person name="Bickham C."/>
            <person name="Chaboub L."/>
            <person name="Chen D."/>
            <person name="Coyle M."/>
            <person name="Deiros D.R."/>
            <person name="Dinh H."/>
            <person name="Forbes L."/>
            <person name="Fowler G."/>
            <person name="Francisco L."/>
            <person name="Fu Q."/>
            <person name="Gubbala S."/>
            <person name="Hale W."/>
            <person name="Han Y."/>
            <person name="Hemphill L."/>
            <person name="Highlander S.K."/>
            <person name="Hirani K."/>
            <person name="Hogues M."/>
            <person name="Jackson L."/>
            <person name="Jakkamsetti A."/>
            <person name="Javaid M."/>
            <person name="Jiang H."/>
            <person name="Korchina V."/>
            <person name="Kovar C."/>
            <person name="Lara F."/>
            <person name="Lee S."/>
            <person name="Mata R."/>
            <person name="Mathew T."/>
            <person name="Moen C."/>
            <person name="Morales K."/>
            <person name="Munidasa M."/>
            <person name="Nazareth L."/>
            <person name="Ngo R."/>
            <person name="Nguyen L."/>
            <person name="Okwuonu G."/>
            <person name="Ongeri F."/>
            <person name="Patil S."/>
            <person name="Petrosino J."/>
            <person name="Pham C."/>
            <person name="Pham P."/>
            <person name="Pu L.-L."/>
            <person name="Puazo M."/>
            <person name="Raj R."/>
            <person name="Reid J."/>
            <person name="Rouhana J."/>
            <person name="Saada N."/>
            <person name="Shang Y."/>
            <person name="Simmons D."/>
            <person name="Thornton R."/>
            <person name="Warren J."/>
            <person name="Weissenberger G."/>
            <person name="Zhang J."/>
            <person name="Zhang L."/>
            <person name="Zhou C."/>
            <person name="Zhu D."/>
            <person name="Muzny D."/>
            <person name="Worley K."/>
            <person name="Gibbs R."/>
        </authorList>
    </citation>
    <scope>NUCLEOTIDE SEQUENCE [LARGE SCALE GENOMIC DNA]</scope>
    <source>
        <strain evidence="9">ATCC 15826 / DSM 8339 / NCTC 10426 / 6573</strain>
    </source>
</reference>
<dbReference type="Gene3D" id="1.25.40.10">
    <property type="entry name" value="Tetratricopeptide repeat domain"/>
    <property type="match status" value="1"/>
</dbReference>
<dbReference type="SUPFAM" id="SSF48452">
    <property type="entry name" value="TPR-like"/>
    <property type="match status" value="1"/>
</dbReference>
<dbReference type="HAMAP" id="MF_00922">
    <property type="entry name" value="OM_assembly_BamD"/>
    <property type="match status" value="1"/>
</dbReference>
<dbReference type="EMBL" id="ACKY01000065">
    <property type="protein sequence ID" value="EEV88532.1"/>
    <property type="molecule type" value="Genomic_DNA"/>
</dbReference>
<sequence>MRTFQTVGASTMQRMQKIILGLGLMGGLVACSSLEQDETVNWSAEKLYQTAKTEMNDGAYGSASKYYTKLLARYPFGRVAQQATLDLAYAYYRDGETEKAQSEIENFIRTYPQHPYIDYAYYMRGVFAYEKDVSIFDRLNPINMAQTDPQPLKQAFNHFDELVRRFPQSEYAEDARFRMLFIKNLLGQHELEIADYYMRKGAYIAAINRAKGVLEQYEQTPSTPYALALMTRAYRELGEQQLSQDSYRVLQMNFADKLQDTEIQHYLQGDVRQKLSLWQILQAKPKT</sequence>
<evidence type="ECO:0000256" key="4">
    <source>
        <dbReference type="ARBA" id="ARBA00023237"/>
    </source>
</evidence>
<dbReference type="CDD" id="cd15830">
    <property type="entry name" value="BamD"/>
    <property type="match status" value="1"/>
</dbReference>